<name>A0ABV0AJ73_9ACTN</name>
<accession>A0ABV0AJ73</accession>
<gene>
    <name evidence="2" type="ORF">AAH991_09710</name>
</gene>
<dbReference type="EMBL" id="JBDJAW010000006">
    <property type="protein sequence ID" value="MEN3535372.1"/>
    <property type="molecule type" value="Genomic_DNA"/>
</dbReference>
<dbReference type="Pfam" id="PF13822">
    <property type="entry name" value="ACC_epsilon"/>
    <property type="match status" value="1"/>
</dbReference>
<organism evidence="2 3">
    <name type="scientific">Microbispora maris</name>
    <dbReference type="NCBI Taxonomy" id="3144104"/>
    <lineage>
        <taxon>Bacteria</taxon>
        <taxon>Bacillati</taxon>
        <taxon>Actinomycetota</taxon>
        <taxon>Actinomycetes</taxon>
        <taxon>Streptosporangiales</taxon>
        <taxon>Streptosporangiaceae</taxon>
        <taxon>Microbispora</taxon>
    </lineage>
</organism>
<keyword evidence="3" id="KW-1185">Reference proteome</keyword>
<dbReference type="RefSeq" id="WP_346225429.1">
    <property type="nucleotide sequence ID" value="NZ_JBDJAW010000006.1"/>
</dbReference>
<feature type="compositionally biased region" description="Low complexity" evidence="1">
    <location>
        <begin position="34"/>
        <end position="45"/>
    </location>
</feature>
<dbReference type="Proteomes" id="UP001447516">
    <property type="component" value="Unassembled WGS sequence"/>
</dbReference>
<reference evidence="2 3" key="1">
    <citation type="submission" date="2024-05" db="EMBL/GenBank/DDBJ databases">
        <title>Microbispora sp.ZYX-F-249.</title>
        <authorList>
            <person name="Xie H."/>
        </authorList>
    </citation>
    <scope>NUCLEOTIDE SEQUENCE [LARGE SCALE GENOMIC DNA]</scope>
    <source>
        <strain evidence="2 3">ZYX-F-249</strain>
    </source>
</reference>
<evidence type="ECO:0000313" key="3">
    <source>
        <dbReference type="Proteomes" id="UP001447516"/>
    </source>
</evidence>
<sequence>MSSSEPYLSIVRGDATPEETAALVAALAARAAARSAAGAATRGARPTPPPATGNWRNAAHRLRPGLPHGPGAWRRAFFPGG</sequence>
<proteinExistence type="predicted"/>
<dbReference type="InterPro" id="IPR032716">
    <property type="entry name" value="ACC_epsilon"/>
</dbReference>
<evidence type="ECO:0000256" key="1">
    <source>
        <dbReference type="SAM" id="MobiDB-lite"/>
    </source>
</evidence>
<protein>
    <submittedName>
        <fullName evidence="2">Acyl-CoA carboxylase epsilon subunit</fullName>
    </submittedName>
</protein>
<evidence type="ECO:0000313" key="2">
    <source>
        <dbReference type="EMBL" id="MEN3535372.1"/>
    </source>
</evidence>
<feature type="region of interest" description="Disordered" evidence="1">
    <location>
        <begin position="34"/>
        <end position="81"/>
    </location>
</feature>
<comment type="caution">
    <text evidence="2">The sequence shown here is derived from an EMBL/GenBank/DDBJ whole genome shotgun (WGS) entry which is preliminary data.</text>
</comment>